<evidence type="ECO:0000256" key="1">
    <source>
        <dbReference type="SAM" id="MobiDB-lite"/>
    </source>
</evidence>
<proteinExistence type="predicted"/>
<evidence type="ECO:0000313" key="2">
    <source>
        <dbReference type="EMBL" id="KAK8123273.1"/>
    </source>
</evidence>
<protein>
    <submittedName>
        <fullName evidence="2">Uncharacterized protein</fullName>
    </submittedName>
</protein>
<organism evidence="2 3">
    <name type="scientific">Apiospora kogelbergensis</name>
    <dbReference type="NCBI Taxonomy" id="1337665"/>
    <lineage>
        <taxon>Eukaryota</taxon>
        <taxon>Fungi</taxon>
        <taxon>Dikarya</taxon>
        <taxon>Ascomycota</taxon>
        <taxon>Pezizomycotina</taxon>
        <taxon>Sordariomycetes</taxon>
        <taxon>Xylariomycetidae</taxon>
        <taxon>Amphisphaeriales</taxon>
        <taxon>Apiosporaceae</taxon>
        <taxon>Apiospora</taxon>
    </lineage>
</organism>
<sequence length="178" mass="19801">MCSTVQFTYSCGCAYEVVFECLLPHLPHHVHQDVGEEREAKDEKEKTADDNGYGRRRMKRPTPRVSPTEMPPTPTVVVVATSLDEECQECAVGRHDTSTDSDDGSSSSNSHGYHDHRDMPGSISPSSAREGEVVTPPVENMLPPPLPIRLRPHPPQQGQIRRPRFQQRGSETASGRYP</sequence>
<keyword evidence="3" id="KW-1185">Reference proteome</keyword>
<dbReference type="EMBL" id="JAQQWP010000003">
    <property type="protein sequence ID" value="KAK8123273.1"/>
    <property type="molecule type" value="Genomic_DNA"/>
</dbReference>
<feature type="region of interest" description="Disordered" evidence="1">
    <location>
        <begin position="34"/>
        <end position="178"/>
    </location>
</feature>
<comment type="caution">
    <text evidence="2">The sequence shown here is derived from an EMBL/GenBank/DDBJ whole genome shotgun (WGS) entry which is preliminary data.</text>
</comment>
<gene>
    <name evidence="2" type="ORF">PG999_003191</name>
</gene>
<dbReference type="Proteomes" id="UP001392437">
    <property type="component" value="Unassembled WGS sequence"/>
</dbReference>
<dbReference type="AlphaFoldDB" id="A0AAW0R2U2"/>
<reference evidence="2 3" key="1">
    <citation type="submission" date="2023-01" db="EMBL/GenBank/DDBJ databases">
        <title>Analysis of 21 Apiospora genomes using comparative genomics revels a genus with tremendous synthesis potential of carbohydrate active enzymes and secondary metabolites.</title>
        <authorList>
            <person name="Sorensen T."/>
        </authorList>
    </citation>
    <scope>NUCLEOTIDE SEQUENCE [LARGE SCALE GENOMIC DNA]</scope>
    <source>
        <strain evidence="2 3">CBS 117206</strain>
    </source>
</reference>
<accession>A0AAW0R2U2</accession>
<feature type="compositionally biased region" description="Polar residues" evidence="1">
    <location>
        <begin position="167"/>
        <end position="178"/>
    </location>
</feature>
<evidence type="ECO:0000313" key="3">
    <source>
        <dbReference type="Proteomes" id="UP001392437"/>
    </source>
</evidence>
<name>A0AAW0R2U2_9PEZI</name>
<feature type="compositionally biased region" description="Basic and acidic residues" evidence="1">
    <location>
        <begin position="34"/>
        <end position="53"/>
    </location>
</feature>